<evidence type="ECO:0000256" key="2">
    <source>
        <dbReference type="SAM" id="SignalP"/>
    </source>
</evidence>
<proteinExistence type="predicted"/>
<name>A0ABN7PP50_TIMPD</name>
<feature type="non-terminal residue" evidence="3">
    <location>
        <position position="142"/>
    </location>
</feature>
<feature type="signal peptide" evidence="2">
    <location>
        <begin position="1"/>
        <end position="22"/>
    </location>
</feature>
<keyword evidence="4" id="KW-1185">Reference proteome</keyword>
<evidence type="ECO:0000313" key="4">
    <source>
        <dbReference type="Proteomes" id="UP001153148"/>
    </source>
</evidence>
<organism evidence="3 4">
    <name type="scientific">Timema podura</name>
    <name type="common">Walking stick</name>
    <dbReference type="NCBI Taxonomy" id="61482"/>
    <lineage>
        <taxon>Eukaryota</taxon>
        <taxon>Metazoa</taxon>
        <taxon>Ecdysozoa</taxon>
        <taxon>Arthropoda</taxon>
        <taxon>Hexapoda</taxon>
        <taxon>Insecta</taxon>
        <taxon>Pterygota</taxon>
        <taxon>Neoptera</taxon>
        <taxon>Polyneoptera</taxon>
        <taxon>Phasmatodea</taxon>
        <taxon>Timematodea</taxon>
        <taxon>Timematoidea</taxon>
        <taxon>Timematidae</taxon>
        <taxon>Timema</taxon>
    </lineage>
</organism>
<dbReference type="Proteomes" id="UP001153148">
    <property type="component" value="Unassembled WGS sequence"/>
</dbReference>
<gene>
    <name evidence="3" type="ORF">TPAB3V08_LOCUS16418</name>
</gene>
<sequence>MYPSNMRASLIVMAAIFATSHSLPPADRTAYQSHLALNLAGQSRGAALQLRDRRWLTDEDEEEEGGNYQVKSSPEDYEGCDSRGAPCRNELSARVIDLDDGVPEFNQDSLGQEKYQDEAFQEQKKDVFMSRGWGAGGMPFNV</sequence>
<evidence type="ECO:0000313" key="3">
    <source>
        <dbReference type="EMBL" id="CAG2069476.1"/>
    </source>
</evidence>
<keyword evidence="2" id="KW-0732">Signal</keyword>
<accession>A0ABN7PP50</accession>
<protein>
    <submittedName>
        <fullName evidence="3">Uncharacterized protein</fullName>
    </submittedName>
</protein>
<dbReference type="EMBL" id="CAJPIN010142977">
    <property type="protein sequence ID" value="CAG2069476.1"/>
    <property type="molecule type" value="Genomic_DNA"/>
</dbReference>
<reference evidence="3" key="1">
    <citation type="submission" date="2021-03" db="EMBL/GenBank/DDBJ databases">
        <authorList>
            <person name="Tran Van P."/>
        </authorList>
    </citation>
    <scope>NUCLEOTIDE SEQUENCE</scope>
</reference>
<feature type="region of interest" description="Disordered" evidence="1">
    <location>
        <begin position="57"/>
        <end position="84"/>
    </location>
</feature>
<comment type="caution">
    <text evidence="3">The sequence shown here is derived from an EMBL/GenBank/DDBJ whole genome shotgun (WGS) entry which is preliminary data.</text>
</comment>
<feature type="chain" id="PRO_5046497831" evidence="2">
    <location>
        <begin position="23"/>
        <end position="142"/>
    </location>
</feature>
<evidence type="ECO:0000256" key="1">
    <source>
        <dbReference type="SAM" id="MobiDB-lite"/>
    </source>
</evidence>